<proteinExistence type="predicted"/>
<dbReference type="HOGENOM" id="CLU_2654912_0_0_1"/>
<dbReference type="InParanoid" id="B0DFE7"/>
<organism evidence="2">
    <name type="scientific">Laccaria bicolor (strain S238N-H82 / ATCC MYA-4686)</name>
    <name type="common">Bicoloured deceiver</name>
    <name type="synonym">Laccaria laccata var. bicolor</name>
    <dbReference type="NCBI Taxonomy" id="486041"/>
    <lineage>
        <taxon>Eukaryota</taxon>
        <taxon>Fungi</taxon>
        <taxon>Dikarya</taxon>
        <taxon>Basidiomycota</taxon>
        <taxon>Agaricomycotina</taxon>
        <taxon>Agaricomycetes</taxon>
        <taxon>Agaricomycetidae</taxon>
        <taxon>Agaricales</taxon>
        <taxon>Agaricineae</taxon>
        <taxon>Hydnangiaceae</taxon>
        <taxon>Laccaria</taxon>
    </lineage>
</organism>
<dbReference type="RefSeq" id="XP_001882699.1">
    <property type="nucleotide sequence ID" value="XM_001882664.1"/>
</dbReference>
<gene>
    <name evidence="1" type="ORF">LACBIDRAFT_299777</name>
</gene>
<evidence type="ECO:0000313" key="2">
    <source>
        <dbReference type="Proteomes" id="UP000001194"/>
    </source>
</evidence>
<evidence type="ECO:0000313" key="1">
    <source>
        <dbReference type="EMBL" id="EDR06852.1"/>
    </source>
</evidence>
<dbReference type="OrthoDB" id="10555682at2759"/>
<accession>B0DFE7</accession>
<dbReference type="KEGG" id="lbc:LACBIDRAFT_299777"/>
<dbReference type="EMBL" id="DS547107">
    <property type="protein sequence ID" value="EDR06852.1"/>
    <property type="molecule type" value="Genomic_DNA"/>
</dbReference>
<protein>
    <submittedName>
        <fullName evidence="1">Predicted protein</fullName>
    </submittedName>
</protein>
<sequence>MNNRGLPPKLRLLTTKAMDDYLQKLTKVKPKHSLPLVLPCANVKPKLYHACGNPGRMACSVCKLVSYCSKVHDLLY</sequence>
<dbReference type="SUPFAM" id="SSF144232">
    <property type="entry name" value="HIT/MYND zinc finger-like"/>
    <property type="match status" value="1"/>
</dbReference>
<dbReference type="GeneID" id="6078093"/>
<dbReference type="AlphaFoldDB" id="B0DFE7"/>
<dbReference type="Proteomes" id="UP000001194">
    <property type="component" value="Unassembled WGS sequence"/>
</dbReference>
<name>B0DFE7_LACBS</name>
<keyword evidence="2" id="KW-1185">Reference proteome</keyword>
<reference evidence="1 2" key="1">
    <citation type="journal article" date="2008" name="Nature">
        <title>The genome of Laccaria bicolor provides insights into mycorrhizal symbiosis.</title>
        <authorList>
            <person name="Martin F."/>
            <person name="Aerts A."/>
            <person name="Ahren D."/>
            <person name="Brun A."/>
            <person name="Danchin E.G.J."/>
            <person name="Duchaussoy F."/>
            <person name="Gibon J."/>
            <person name="Kohler A."/>
            <person name="Lindquist E."/>
            <person name="Pereda V."/>
            <person name="Salamov A."/>
            <person name="Shapiro H.J."/>
            <person name="Wuyts J."/>
            <person name="Blaudez D."/>
            <person name="Buee M."/>
            <person name="Brokstein P."/>
            <person name="Canbaeck B."/>
            <person name="Cohen D."/>
            <person name="Courty P.E."/>
            <person name="Coutinho P.M."/>
            <person name="Delaruelle C."/>
            <person name="Detter J.C."/>
            <person name="Deveau A."/>
            <person name="DiFazio S."/>
            <person name="Duplessis S."/>
            <person name="Fraissinet-Tachet L."/>
            <person name="Lucic E."/>
            <person name="Frey-Klett P."/>
            <person name="Fourrey C."/>
            <person name="Feussner I."/>
            <person name="Gay G."/>
            <person name="Grimwood J."/>
            <person name="Hoegger P.J."/>
            <person name="Jain P."/>
            <person name="Kilaru S."/>
            <person name="Labbe J."/>
            <person name="Lin Y.C."/>
            <person name="Legue V."/>
            <person name="Le Tacon F."/>
            <person name="Marmeisse R."/>
            <person name="Melayah D."/>
            <person name="Montanini B."/>
            <person name="Muratet M."/>
            <person name="Nehls U."/>
            <person name="Niculita-Hirzel H."/>
            <person name="Oudot-Le Secq M.P."/>
            <person name="Peter M."/>
            <person name="Quesneville H."/>
            <person name="Rajashekar B."/>
            <person name="Reich M."/>
            <person name="Rouhier N."/>
            <person name="Schmutz J."/>
            <person name="Yin T."/>
            <person name="Chalot M."/>
            <person name="Henrissat B."/>
            <person name="Kuees U."/>
            <person name="Lucas S."/>
            <person name="Van de Peer Y."/>
            <person name="Podila G.K."/>
            <person name="Polle A."/>
            <person name="Pukkila P.J."/>
            <person name="Richardson P.M."/>
            <person name="Rouze P."/>
            <person name="Sanders I.R."/>
            <person name="Stajich J.E."/>
            <person name="Tunlid A."/>
            <person name="Tuskan G."/>
            <person name="Grigoriev I.V."/>
        </authorList>
    </citation>
    <scope>NUCLEOTIDE SEQUENCE [LARGE SCALE GENOMIC DNA]</scope>
    <source>
        <strain evidence="2">S238N-H82 / ATCC MYA-4686</strain>
    </source>
</reference>